<keyword evidence="4" id="KW-0479">Metal-binding</keyword>
<dbReference type="PRINTS" id="PR00866">
    <property type="entry name" value="RNADNAPOLMS"/>
</dbReference>
<evidence type="ECO:0000313" key="11">
    <source>
        <dbReference type="EMBL" id="MTV40236.1"/>
    </source>
</evidence>
<dbReference type="GO" id="GO:0051607">
    <property type="term" value="P:defense response to virus"/>
    <property type="evidence" value="ECO:0007669"/>
    <property type="project" value="UniProtKB-KW"/>
</dbReference>
<dbReference type="GO" id="GO:0003723">
    <property type="term" value="F:RNA binding"/>
    <property type="evidence" value="ECO:0007669"/>
    <property type="project" value="InterPro"/>
</dbReference>
<evidence type="ECO:0000256" key="8">
    <source>
        <dbReference type="ARBA" id="ARBA00034120"/>
    </source>
</evidence>
<dbReference type="CDD" id="cd03487">
    <property type="entry name" value="RT_Bac_retron_II"/>
    <property type="match status" value="1"/>
</dbReference>
<accession>A0A6L6PM94</accession>
<dbReference type="InterPro" id="IPR000123">
    <property type="entry name" value="Reverse_transcriptase_msDNA"/>
</dbReference>
<name>A0A6L6PM94_9BURK</name>
<evidence type="ECO:0000256" key="6">
    <source>
        <dbReference type="ARBA" id="ARBA00022918"/>
    </source>
</evidence>
<comment type="caution">
    <text evidence="11">The sequence shown here is derived from an EMBL/GenBank/DDBJ whole genome shotgun (WGS) entry which is preliminary data.</text>
</comment>
<keyword evidence="3" id="KW-0548">Nucleotidyltransferase</keyword>
<dbReference type="NCBIfam" id="NF038233">
    <property type="entry name" value="retron_St85_RT"/>
    <property type="match status" value="1"/>
</dbReference>
<keyword evidence="6 11" id="KW-0695">RNA-directed DNA polymerase</keyword>
<evidence type="ECO:0000259" key="10">
    <source>
        <dbReference type="PROSITE" id="PS50878"/>
    </source>
</evidence>
<keyword evidence="2" id="KW-0808">Transferase</keyword>
<evidence type="ECO:0000256" key="2">
    <source>
        <dbReference type="ARBA" id="ARBA00022679"/>
    </source>
</evidence>
<dbReference type="PANTHER" id="PTHR34047:SF7">
    <property type="entry name" value="RNA-DIRECTED DNA POLYMERASE"/>
    <property type="match status" value="1"/>
</dbReference>
<dbReference type="SUPFAM" id="SSF56672">
    <property type="entry name" value="DNA/RNA polymerases"/>
    <property type="match status" value="1"/>
</dbReference>
<keyword evidence="12" id="KW-1185">Reference proteome</keyword>
<evidence type="ECO:0000256" key="1">
    <source>
        <dbReference type="ARBA" id="ARBA00012493"/>
    </source>
</evidence>
<gene>
    <name evidence="11" type="ORF">GM676_21975</name>
</gene>
<dbReference type="Proteomes" id="UP000475582">
    <property type="component" value="Unassembled WGS sequence"/>
</dbReference>
<keyword evidence="7" id="KW-0051">Antiviral defense</keyword>
<comment type="catalytic activity">
    <reaction evidence="9">
        <text>DNA(n) + a 2'-deoxyribonucleoside 5'-triphosphate = DNA(n+1) + diphosphate</text>
        <dbReference type="Rhea" id="RHEA:22508"/>
        <dbReference type="Rhea" id="RHEA-COMP:17339"/>
        <dbReference type="Rhea" id="RHEA-COMP:17340"/>
        <dbReference type="ChEBI" id="CHEBI:33019"/>
        <dbReference type="ChEBI" id="CHEBI:61560"/>
        <dbReference type="ChEBI" id="CHEBI:173112"/>
        <dbReference type="EC" id="2.7.7.49"/>
    </reaction>
</comment>
<comment type="similarity">
    <text evidence="8">Belongs to the bacterial reverse transcriptase family.</text>
</comment>
<dbReference type="GO" id="GO:0046872">
    <property type="term" value="F:metal ion binding"/>
    <property type="evidence" value="ECO:0007669"/>
    <property type="project" value="UniProtKB-KW"/>
</dbReference>
<dbReference type="OrthoDB" id="7055795at2"/>
<protein>
    <recommendedName>
        <fullName evidence="1">RNA-directed DNA polymerase</fullName>
        <ecNumber evidence="1">2.7.7.49</ecNumber>
    </recommendedName>
</protein>
<reference evidence="11 12" key="1">
    <citation type="submission" date="2019-11" db="EMBL/GenBank/DDBJ databases">
        <title>Type strains purchased from KCTC, JCM and DSMZ.</title>
        <authorList>
            <person name="Lu H."/>
        </authorList>
    </citation>
    <scope>NUCLEOTIDE SEQUENCE [LARGE SCALE GENOMIC DNA]</scope>
    <source>
        <strain evidence="11 12">KCTC 22382</strain>
    </source>
</reference>
<dbReference type="InterPro" id="IPR043502">
    <property type="entry name" value="DNA/RNA_pol_sf"/>
</dbReference>
<keyword evidence="5" id="KW-0460">Magnesium</keyword>
<dbReference type="InterPro" id="IPR000477">
    <property type="entry name" value="RT_dom"/>
</dbReference>
<evidence type="ECO:0000256" key="3">
    <source>
        <dbReference type="ARBA" id="ARBA00022695"/>
    </source>
</evidence>
<evidence type="ECO:0000256" key="9">
    <source>
        <dbReference type="ARBA" id="ARBA00048173"/>
    </source>
</evidence>
<evidence type="ECO:0000313" key="12">
    <source>
        <dbReference type="Proteomes" id="UP000475582"/>
    </source>
</evidence>
<dbReference type="EMBL" id="WNKY01000030">
    <property type="protein sequence ID" value="MTV40236.1"/>
    <property type="molecule type" value="Genomic_DNA"/>
</dbReference>
<evidence type="ECO:0000256" key="4">
    <source>
        <dbReference type="ARBA" id="ARBA00022723"/>
    </source>
</evidence>
<organism evidence="11 12">
    <name type="scientific">Duganella radicis</name>
    <dbReference type="NCBI Taxonomy" id="551988"/>
    <lineage>
        <taxon>Bacteria</taxon>
        <taxon>Pseudomonadati</taxon>
        <taxon>Pseudomonadota</taxon>
        <taxon>Betaproteobacteria</taxon>
        <taxon>Burkholderiales</taxon>
        <taxon>Oxalobacteraceae</taxon>
        <taxon>Telluria group</taxon>
        <taxon>Duganella</taxon>
    </lineage>
</organism>
<dbReference type="PROSITE" id="PS50878">
    <property type="entry name" value="RT_POL"/>
    <property type="match status" value="1"/>
</dbReference>
<dbReference type="EC" id="2.7.7.49" evidence="1"/>
<dbReference type="GO" id="GO:0003964">
    <property type="term" value="F:RNA-directed DNA polymerase activity"/>
    <property type="evidence" value="ECO:0007669"/>
    <property type="project" value="UniProtKB-KW"/>
</dbReference>
<evidence type="ECO:0000256" key="7">
    <source>
        <dbReference type="ARBA" id="ARBA00023118"/>
    </source>
</evidence>
<dbReference type="PANTHER" id="PTHR34047">
    <property type="entry name" value="NUCLEAR INTRON MATURASE 1, MITOCHONDRIAL-RELATED"/>
    <property type="match status" value="1"/>
</dbReference>
<evidence type="ECO:0000256" key="5">
    <source>
        <dbReference type="ARBA" id="ARBA00022842"/>
    </source>
</evidence>
<proteinExistence type="inferred from homology"/>
<sequence length="338" mass="38854">MTRSAAKPMRRSMDATNSQLLNLLCDELPFTRTEAWELIRSAPRRYKVHFIEKRNGRGKRLIAQPTAELKAVQRWVVTRFISQMPIHDAASAYRTNRSIGDHARLHARNKYLLKIDFKDFFPSIGARDFKRHAIKYLAIDARLASELALLLFRRDEHKRFTLSIGAPSSPVLSNTLMYEFDSKLSEFCEPKGITYSRYADDLALSTNKPHELDTAFKFINELLNDLAYPRLTINQEKTVFASKKHQRKLTGLTLTNAGDISLGRERKREIRAMADHYRKGKLEGNRHGQLKGWLAFALSVEPEFVRTIRKLLGEEMYAALLSFGDVSAPLVTQLDDRE</sequence>
<dbReference type="Pfam" id="PF00078">
    <property type="entry name" value="RVT_1"/>
    <property type="match status" value="1"/>
</dbReference>
<feature type="domain" description="Reverse transcriptase" evidence="10">
    <location>
        <begin position="32"/>
        <end position="254"/>
    </location>
</feature>
<dbReference type="InterPro" id="IPR051083">
    <property type="entry name" value="GrpII_Intron_Splice-Mob/Def"/>
</dbReference>
<dbReference type="AlphaFoldDB" id="A0A6L6PM94"/>